<name>A0AAE8SU68_9PEZI</name>
<comment type="caution">
    <text evidence="3">The sequence shown here is derived from an EMBL/GenBank/DDBJ whole genome shotgun (WGS) entry which is preliminary data.</text>
</comment>
<gene>
    <name evidence="3" type="ORF">DNG_03645</name>
</gene>
<feature type="signal peptide" evidence="2">
    <location>
        <begin position="1"/>
        <end position="34"/>
    </location>
</feature>
<feature type="region of interest" description="Disordered" evidence="1">
    <location>
        <begin position="123"/>
        <end position="142"/>
    </location>
</feature>
<keyword evidence="4" id="KW-1185">Reference proteome</keyword>
<evidence type="ECO:0000313" key="3">
    <source>
        <dbReference type="EMBL" id="SPO00897.1"/>
    </source>
</evidence>
<evidence type="ECO:0000256" key="1">
    <source>
        <dbReference type="SAM" id="MobiDB-lite"/>
    </source>
</evidence>
<dbReference type="Proteomes" id="UP001187682">
    <property type="component" value="Unassembled WGS sequence"/>
</dbReference>
<feature type="chain" id="PRO_5042230721" evidence="2">
    <location>
        <begin position="35"/>
        <end position="453"/>
    </location>
</feature>
<keyword evidence="2" id="KW-0732">Signal</keyword>
<dbReference type="EMBL" id="ONZQ02000004">
    <property type="protein sequence ID" value="SPO00897.1"/>
    <property type="molecule type" value="Genomic_DNA"/>
</dbReference>
<dbReference type="InterPro" id="IPR011989">
    <property type="entry name" value="ARM-like"/>
</dbReference>
<organism evidence="3 4">
    <name type="scientific">Cephalotrichum gorgonifer</name>
    <dbReference type="NCBI Taxonomy" id="2041049"/>
    <lineage>
        <taxon>Eukaryota</taxon>
        <taxon>Fungi</taxon>
        <taxon>Dikarya</taxon>
        <taxon>Ascomycota</taxon>
        <taxon>Pezizomycotina</taxon>
        <taxon>Sordariomycetes</taxon>
        <taxon>Hypocreomycetidae</taxon>
        <taxon>Microascales</taxon>
        <taxon>Microascaceae</taxon>
        <taxon>Cephalotrichum</taxon>
    </lineage>
</organism>
<dbReference type="Gene3D" id="1.25.10.10">
    <property type="entry name" value="Leucine-rich Repeat Variant"/>
    <property type="match status" value="1"/>
</dbReference>
<protein>
    <submittedName>
        <fullName evidence="3">Related to SLS1 protein</fullName>
    </submittedName>
</protein>
<accession>A0AAE8SU68</accession>
<dbReference type="AlphaFoldDB" id="A0AAE8SU68"/>
<proteinExistence type="predicted"/>
<evidence type="ECO:0000256" key="2">
    <source>
        <dbReference type="SAM" id="SignalP"/>
    </source>
</evidence>
<sequence length="453" mass="48416">MAPSRAPGRPFGHSLFLITLLLGIILVLVQPAVSSTPPAQDQEEAAKDLICHTDNPAECYPRVFEPTDEFQIIHPDQEVPPGLHVRLNIWNGEKEGKINVPDEIDPSLEGLPTDNAVVLVEQEGEPRDEPRIPKGAPEYEPVGQIKVPPVEEGSFFESIEVVKRGVPAEAGEVAFRAALENLLEMSSDIYYGLKLTENAEAVKTLLCLMVGGDASGSATADDGQAAARILAGAVQNNVKALAEVEKIWADAMASTCSPRDDAPTLEAAFYASLMPADESLLSPEEYSRAVSRVGSTVFAAKGLVQNPAIRDDFLAKGGMRNLVEILAAGDERWAPVQRKVGHLLLDTFLDPEGGATLGVWPQGQAAGDDGDNANMSSCKQSDAASICSQTPLLPSPRYDEAAAASHRRRLRTKLRTALSDVGTPPTSRYDAAHGLETPGHVDLVMLRGVAARI</sequence>
<evidence type="ECO:0000313" key="4">
    <source>
        <dbReference type="Proteomes" id="UP001187682"/>
    </source>
</evidence>
<reference evidence="3" key="1">
    <citation type="submission" date="2018-03" db="EMBL/GenBank/DDBJ databases">
        <authorList>
            <person name="Guldener U."/>
        </authorList>
    </citation>
    <scope>NUCLEOTIDE SEQUENCE</scope>
</reference>